<dbReference type="Proteomes" id="UP000560658">
    <property type="component" value="Unassembled WGS sequence"/>
</dbReference>
<reference evidence="2" key="1">
    <citation type="submission" date="2020-08" db="EMBL/GenBank/DDBJ databases">
        <title>Genomic Encyclopedia of Type Strains, Phase IV (KMG-IV): sequencing the most valuable type-strain genomes for metagenomic binning, comparative biology and taxonomic classification.</title>
        <authorList>
            <person name="Goeker M."/>
        </authorList>
    </citation>
    <scope>NUCLEOTIDE SEQUENCE [LARGE SCALE GENOMIC DNA]</scope>
    <source>
        <strain evidence="2">DSM 105720</strain>
    </source>
</reference>
<dbReference type="Gene3D" id="3.40.50.720">
    <property type="entry name" value="NAD(P)-binding Rossmann-like Domain"/>
    <property type="match status" value="1"/>
</dbReference>
<evidence type="ECO:0000313" key="2">
    <source>
        <dbReference type="EMBL" id="MBB4045797.1"/>
    </source>
</evidence>
<protein>
    <submittedName>
        <fullName evidence="2">Uncharacterized protein YbjT (DUF2867 family)</fullName>
    </submittedName>
</protein>
<dbReference type="InterPro" id="IPR036291">
    <property type="entry name" value="NAD(P)-bd_dom_sf"/>
</dbReference>
<evidence type="ECO:0000313" key="3">
    <source>
        <dbReference type="Proteomes" id="UP000560658"/>
    </source>
</evidence>
<dbReference type="InterPro" id="IPR008030">
    <property type="entry name" value="NmrA-like"/>
</dbReference>
<dbReference type="PANTHER" id="PTHR43162:SF1">
    <property type="entry name" value="PRESTALK A DIFFERENTIATION PROTEIN A"/>
    <property type="match status" value="1"/>
</dbReference>
<sequence>MKIIVTGSLGPISRPLTQLLVQQGQSVTVISSNASKQKAIEDLGANAAIGSLKDVAFLTNIFTGSDAIYLMEPTVNFSDTTIDIYEHYRQFARVYVQAIRQSCVKRIVHLSSIGGHTENGNGMLKFHHYVEQILKELPAEVAITTLRPVSFYSNILAFVPMAKSQNAIITDYKSLHKEPWASPLDIADVIAEEIVKPFEGRRVRYIASDEVTSDELVVALSEAIGKPDLKWVTVPAEVLQKRFIELGMNPQGVEGLIALNAAKQAGTLYEDYYQHRPVLGKVKIKDFAKDFAKLYNQQ</sequence>
<dbReference type="PANTHER" id="PTHR43162">
    <property type="match status" value="1"/>
</dbReference>
<feature type="domain" description="NmrA-like" evidence="1">
    <location>
        <begin position="2"/>
        <end position="248"/>
    </location>
</feature>
<dbReference type="SUPFAM" id="SSF51735">
    <property type="entry name" value="NAD(P)-binding Rossmann-fold domains"/>
    <property type="match status" value="1"/>
</dbReference>
<dbReference type="InterPro" id="IPR051604">
    <property type="entry name" value="Ergot_Alk_Oxidoreductase"/>
</dbReference>
<keyword evidence="3" id="KW-1185">Reference proteome</keyword>
<dbReference type="Pfam" id="PF05368">
    <property type="entry name" value="NmrA"/>
    <property type="match status" value="1"/>
</dbReference>
<dbReference type="RefSeq" id="WP_183209350.1">
    <property type="nucleotide sequence ID" value="NZ_JACIER010000018.1"/>
</dbReference>
<dbReference type="EMBL" id="JACIER010000018">
    <property type="protein sequence ID" value="MBB4045797.1"/>
    <property type="molecule type" value="Genomic_DNA"/>
</dbReference>
<dbReference type="Gene3D" id="3.90.25.10">
    <property type="entry name" value="UDP-galactose 4-epimerase, domain 1"/>
    <property type="match status" value="1"/>
</dbReference>
<gene>
    <name evidence="2" type="ORF">GGR06_003619</name>
</gene>
<accession>A0A840D035</accession>
<proteinExistence type="predicted"/>
<name>A0A840D035_9BACE</name>
<comment type="caution">
    <text evidence="2">The sequence shown here is derived from an EMBL/GenBank/DDBJ whole genome shotgun (WGS) entry which is preliminary data.</text>
</comment>
<evidence type="ECO:0000259" key="1">
    <source>
        <dbReference type="Pfam" id="PF05368"/>
    </source>
</evidence>
<dbReference type="AlphaFoldDB" id="A0A840D035"/>
<organism evidence="2 3">
    <name type="scientific">Bacteroides reticulotermitis</name>
    <dbReference type="NCBI Taxonomy" id="1133319"/>
    <lineage>
        <taxon>Bacteria</taxon>
        <taxon>Pseudomonadati</taxon>
        <taxon>Bacteroidota</taxon>
        <taxon>Bacteroidia</taxon>
        <taxon>Bacteroidales</taxon>
        <taxon>Bacteroidaceae</taxon>
        <taxon>Bacteroides</taxon>
    </lineage>
</organism>